<evidence type="ECO:0000313" key="1">
    <source>
        <dbReference type="EMBL" id="KAH7953221.1"/>
    </source>
</evidence>
<proteinExistence type="predicted"/>
<protein>
    <submittedName>
        <fullName evidence="1">Uncharacterized protein</fullName>
    </submittedName>
</protein>
<keyword evidence="2" id="KW-1185">Reference proteome</keyword>
<organism evidence="1 2">
    <name type="scientific">Dermacentor silvarum</name>
    <name type="common">Tick</name>
    <dbReference type="NCBI Taxonomy" id="543639"/>
    <lineage>
        <taxon>Eukaryota</taxon>
        <taxon>Metazoa</taxon>
        <taxon>Ecdysozoa</taxon>
        <taxon>Arthropoda</taxon>
        <taxon>Chelicerata</taxon>
        <taxon>Arachnida</taxon>
        <taxon>Acari</taxon>
        <taxon>Parasitiformes</taxon>
        <taxon>Ixodida</taxon>
        <taxon>Ixodoidea</taxon>
        <taxon>Ixodidae</taxon>
        <taxon>Rhipicephalinae</taxon>
        <taxon>Dermacentor</taxon>
    </lineage>
</organism>
<sequence>MPLRAAVPTFGRTMSPRLLRFLAASRPPQRRARTYTRRSDEQTLKRTAFVKETEPLPVKRAVKAINVVRFGKLANGKPPLRDEATRRARRTPKTESKEAFLTKSSLVIQAEVSLSDGNDCRSSRFYKFAGLSVTSVIGTWPVRFPPPGHAGASSPNLLLPERSERSVIVPAKPAKNNRSRAANVFARTRSVHRRLPWNASVGSVGETCRSVTRRWGKRRGADGKRSEEEEDSHGDIRLSSSAAVRVRVPPRHSPPRHRASKLSSAVSKVRNVTDATAILARSVSILGMSEKCEESNLRMDTTSTEHSSPAVTAHTSAKRMTEPSSLPADGNAAPAAPKRLRSSQGLPPPPTHTPPVSPTTSWYKVVIKPRARYDMSILPNRTIQAALDACLEKPRFQGFALHKPTNTVSVWVPAMALVYKLQELQQIQVSEECVLPVQAYLASGTDLRRYVVNGVDHDEAPEKLLQELSCPTHRVVAARYLGSGRTCLITLQGPNSPPERILYYGCVLRPRPFKPSVVYCYSCFKQGHMKSSCPFPPKDDNMEPDPSASFRCGLCQTNDHDITSPTCPTKLKATKKAQQRRSRQQPSTPQGPSMKQVPVYNRYAVLASLEEDASQVTTASTATSDATKRTYSAAVRASISRPQRERASQSIEETPPPLENEEFQIDARLATLEMEIQRLKERRTLLQLRHDGALASQSTSMPIPANVVNPASMSQSLSPQELLRFVAQQLQHLTSVLVANLNLSESCASVSDMGNCVFGLYCFRKLTPCHPFQDMWHTHRLQCWTVGVLRLMSLQERLPFMYDPPFIRPVLIFHGGALYGKKSWPYWFVSNAQTLCTPLQGSCDSVVPRLDAQFTLLNNVSVPTRRRDHPRATPHSPDLSWWLGRTTVLWSCEPDCWGSDHHPIHLGLPSGGTGRLRRMCRVVDWDRYRAVSESTVSSFMQDPSHCLSAALVQATRTSWVDESRTTPDLQLLLLWASRRQAELASERDPSSNSLRLEAQRLTAVARRHEHRLERGRWIDWCSSLGPSSSNASIWRTFRVMERGRRPPEPAACALLASGQTPAVFAETVAHTLFPALDTDPPPFVVQNSLPTDAGTPPTLADIEARFLARRTLKFPDFVAPMIIKAIRLS</sequence>
<evidence type="ECO:0000313" key="2">
    <source>
        <dbReference type="Proteomes" id="UP000821865"/>
    </source>
</evidence>
<comment type="caution">
    <text evidence="1">The sequence shown here is derived from an EMBL/GenBank/DDBJ whole genome shotgun (WGS) entry which is preliminary data.</text>
</comment>
<name>A0ACB8CVT3_DERSI</name>
<dbReference type="Proteomes" id="UP000821865">
    <property type="component" value="Chromosome 4"/>
</dbReference>
<gene>
    <name evidence="1" type="ORF">HPB49_006191</name>
</gene>
<reference evidence="1" key="1">
    <citation type="submission" date="2020-05" db="EMBL/GenBank/DDBJ databases">
        <title>Large-scale comparative analyses of tick genomes elucidate their genetic diversity and vector capacities.</title>
        <authorList>
            <person name="Jia N."/>
            <person name="Wang J."/>
            <person name="Shi W."/>
            <person name="Du L."/>
            <person name="Sun Y."/>
            <person name="Zhan W."/>
            <person name="Jiang J."/>
            <person name="Wang Q."/>
            <person name="Zhang B."/>
            <person name="Ji P."/>
            <person name="Sakyi L.B."/>
            <person name="Cui X."/>
            <person name="Yuan T."/>
            <person name="Jiang B."/>
            <person name="Yang W."/>
            <person name="Lam T.T.-Y."/>
            <person name="Chang Q."/>
            <person name="Ding S."/>
            <person name="Wang X."/>
            <person name="Zhu J."/>
            <person name="Ruan X."/>
            <person name="Zhao L."/>
            <person name="Wei J."/>
            <person name="Que T."/>
            <person name="Du C."/>
            <person name="Cheng J."/>
            <person name="Dai P."/>
            <person name="Han X."/>
            <person name="Huang E."/>
            <person name="Gao Y."/>
            <person name="Liu J."/>
            <person name="Shao H."/>
            <person name="Ye R."/>
            <person name="Li L."/>
            <person name="Wei W."/>
            <person name="Wang X."/>
            <person name="Wang C."/>
            <person name="Yang T."/>
            <person name="Huo Q."/>
            <person name="Li W."/>
            <person name="Guo W."/>
            <person name="Chen H."/>
            <person name="Zhou L."/>
            <person name="Ni X."/>
            <person name="Tian J."/>
            <person name="Zhou Y."/>
            <person name="Sheng Y."/>
            <person name="Liu T."/>
            <person name="Pan Y."/>
            <person name="Xia L."/>
            <person name="Li J."/>
            <person name="Zhao F."/>
            <person name="Cao W."/>
        </authorList>
    </citation>
    <scope>NUCLEOTIDE SEQUENCE</scope>
    <source>
        <strain evidence="1">Dsil-2018</strain>
    </source>
</reference>
<accession>A0ACB8CVT3</accession>
<dbReference type="EMBL" id="CM023473">
    <property type="protein sequence ID" value="KAH7953221.1"/>
    <property type="molecule type" value="Genomic_DNA"/>
</dbReference>